<dbReference type="Pfam" id="PF00248">
    <property type="entry name" value="Aldo_ket_red"/>
    <property type="match status" value="2"/>
</dbReference>
<dbReference type="InterPro" id="IPR036812">
    <property type="entry name" value="NAD(P)_OxRdtase_dom_sf"/>
</dbReference>
<dbReference type="Gene3D" id="3.20.20.100">
    <property type="entry name" value="NADP-dependent oxidoreductase domain"/>
    <property type="match status" value="1"/>
</dbReference>
<name>A0AAW0CXT3_9AGAR</name>
<keyword evidence="5" id="KW-1185">Reference proteome</keyword>
<sequence>MHRPPPPPKSKLGYYRLLSPHASVRVSPLQLGAMTIGDKWESYGFGTTNKEMSFKLLDTFFEMGGNFIDTANNYQDGTSEEFIGEWMESRKNRDQIVLATKYSTNYLGQDRTDVAQKVHYVGNGSKSLKISLRDSLRKLRTDYVDILYVHWWDYETSIEEVMNSLHNLVAEGKVLYLGISDTPAWVVSEANMYAKLNGKTPFSIYQGHWNIMDRSFERDIIPMAKSLGVALAPWDVMGGGKLRTDAEDAERRQSAEKSRTIMGVERSENEVKMSQALEKVAKEVGAKNIRAGKCFHLTIDDFLADNGRTVFPVAVAYVMHKAPYVFPILGARKAEQLVANVEALDISLSPDQIKYLESILPFDSGFPTNFFGNGSAYNGFMTSTAHLTKQPGVQPISHSK</sequence>
<dbReference type="EMBL" id="JAYKXP010000027">
    <property type="protein sequence ID" value="KAK7043914.1"/>
    <property type="molecule type" value="Genomic_DNA"/>
</dbReference>
<accession>A0AAW0CXT3</accession>
<evidence type="ECO:0000256" key="2">
    <source>
        <dbReference type="ARBA" id="ARBA00038157"/>
    </source>
</evidence>
<dbReference type="SUPFAM" id="SSF51430">
    <property type="entry name" value="NAD(P)-linked oxidoreductase"/>
    <property type="match status" value="1"/>
</dbReference>
<evidence type="ECO:0000256" key="1">
    <source>
        <dbReference type="ARBA" id="ARBA00023002"/>
    </source>
</evidence>
<comment type="caution">
    <text evidence="4">The sequence shown here is derived from an EMBL/GenBank/DDBJ whole genome shotgun (WGS) entry which is preliminary data.</text>
</comment>
<keyword evidence="1" id="KW-0560">Oxidoreductase</keyword>
<reference evidence="4 5" key="1">
    <citation type="submission" date="2024-01" db="EMBL/GenBank/DDBJ databases">
        <title>A draft genome for a cacao thread blight-causing isolate of Paramarasmius palmivorus.</title>
        <authorList>
            <person name="Baruah I.K."/>
            <person name="Bukari Y."/>
            <person name="Amoako-Attah I."/>
            <person name="Meinhardt L.W."/>
            <person name="Bailey B.A."/>
            <person name="Cohen S.P."/>
        </authorList>
    </citation>
    <scope>NUCLEOTIDE SEQUENCE [LARGE SCALE GENOMIC DNA]</scope>
    <source>
        <strain evidence="4 5">GH-12</strain>
    </source>
</reference>
<dbReference type="GO" id="GO:0016491">
    <property type="term" value="F:oxidoreductase activity"/>
    <property type="evidence" value="ECO:0007669"/>
    <property type="project" value="UniProtKB-KW"/>
</dbReference>
<evidence type="ECO:0000313" key="4">
    <source>
        <dbReference type="EMBL" id="KAK7043914.1"/>
    </source>
</evidence>
<evidence type="ECO:0000313" key="5">
    <source>
        <dbReference type="Proteomes" id="UP001383192"/>
    </source>
</evidence>
<proteinExistence type="inferred from homology"/>
<dbReference type="PANTHER" id="PTHR43364">
    <property type="entry name" value="NADH-SPECIFIC METHYLGLYOXAL REDUCTASE-RELATED"/>
    <property type="match status" value="1"/>
</dbReference>
<dbReference type="PANTHER" id="PTHR43364:SF2">
    <property type="entry name" value="ARYL-ALCOHOL DEHYDROGENASE AAD10-RELATED"/>
    <property type="match status" value="1"/>
</dbReference>
<dbReference type="AlphaFoldDB" id="A0AAW0CXT3"/>
<feature type="domain" description="NADP-dependent oxidoreductase" evidence="3">
    <location>
        <begin position="299"/>
        <end position="360"/>
    </location>
</feature>
<dbReference type="InterPro" id="IPR050523">
    <property type="entry name" value="AKR_Detox_Biosynth"/>
</dbReference>
<organism evidence="4 5">
    <name type="scientific">Paramarasmius palmivorus</name>
    <dbReference type="NCBI Taxonomy" id="297713"/>
    <lineage>
        <taxon>Eukaryota</taxon>
        <taxon>Fungi</taxon>
        <taxon>Dikarya</taxon>
        <taxon>Basidiomycota</taxon>
        <taxon>Agaricomycotina</taxon>
        <taxon>Agaricomycetes</taxon>
        <taxon>Agaricomycetidae</taxon>
        <taxon>Agaricales</taxon>
        <taxon>Marasmiineae</taxon>
        <taxon>Marasmiaceae</taxon>
        <taxon>Paramarasmius</taxon>
    </lineage>
</organism>
<comment type="similarity">
    <text evidence="2">Belongs to the aldo/keto reductase family. Aldo/keto reductase 2 subfamily.</text>
</comment>
<dbReference type="InterPro" id="IPR023210">
    <property type="entry name" value="NADP_OxRdtase_dom"/>
</dbReference>
<gene>
    <name evidence="4" type="primary">AAD14_14</name>
    <name evidence="4" type="ORF">VNI00_008080</name>
</gene>
<protein>
    <submittedName>
        <fullName evidence="4">Aryl-alcohol dehydrogenase aad14</fullName>
    </submittedName>
</protein>
<evidence type="ECO:0000259" key="3">
    <source>
        <dbReference type="Pfam" id="PF00248"/>
    </source>
</evidence>
<feature type="domain" description="NADP-dependent oxidoreductase" evidence="3">
    <location>
        <begin position="28"/>
        <end position="286"/>
    </location>
</feature>
<dbReference type="Proteomes" id="UP001383192">
    <property type="component" value="Unassembled WGS sequence"/>
</dbReference>